<dbReference type="SUPFAM" id="SSF51735">
    <property type="entry name" value="NAD(P)-binding Rossmann-fold domains"/>
    <property type="match status" value="1"/>
</dbReference>
<comment type="caution">
    <text evidence="8">The sequence shown here is derived from an EMBL/GenBank/DDBJ whole genome shotgun (WGS) entry which is preliminary data.</text>
</comment>
<dbReference type="SUPFAM" id="SSF52210">
    <property type="entry name" value="Succinyl-CoA synthetase domains"/>
    <property type="match status" value="2"/>
</dbReference>
<keyword evidence="2" id="KW-0436">Ligase</keyword>
<organism evidence="8 9">
    <name type="scientific">Muricoccus vinaceus</name>
    <dbReference type="NCBI Taxonomy" id="424704"/>
    <lineage>
        <taxon>Bacteria</taxon>
        <taxon>Pseudomonadati</taxon>
        <taxon>Pseudomonadota</taxon>
        <taxon>Alphaproteobacteria</taxon>
        <taxon>Acetobacterales</taxon>
        <taxon>Roseomonadaceae</taxon>
        <taxon>Muricoccus</taxon>
    </lineage>
</organism>
<keyword evidence="3 5" id="KW-0547">Nucleotide-binding</keyword>
<dbReference type="Pfam" id="PF13549">
    <property type="entry name" value="ATP-grasp_5"/>
    <property type="match status" value="1"/>
</dbReference>
<evidence type="ECO:0000256" key="1">
    <source>
        <dbReference type="ARBA" id="ARBA00022532"/>
    </source>
</evidence>
<dbReference type="GO" id="GO:0016746">
    <property type="term" value="F:acyltransferase activity"/>
    <property type="evidence" value="ECO:0007669"/>
    <property type="project" value="UniProtKB-KW"/>
</dbReference>
<dbReference type="InterPro" id="IPR051538">
    <property type="entry name" value="Acyl-CoA_Synth/Transferase"/>
</dbReference>
<dbReference type="Gene3D" id="3.40.50.261">
    <property type="entry name" value="Succinyl-CoA synthetase domains"/>
    <property type="match status" value="2"/>
</dbReference>
<dbReference type="CDD" id="cd04301">
    <property type="entry name" value="NAT_SF"/>
    <property type="match status" value="1"/>
</dbReference>
<dbReference type="Gene3D" id="3.40.50.720">
    <property type="entry name" value="NAD(P)-binding Rossmann-like Domain"/>
    <property type="match status" value="1"/>
</dbReference>
<dbReference type="InterPro" id="IPR000182">
    <property type="entry name" value="GNAT_dom"/>
</dbReference>
<dbReference type="Proteomes" id="UP001589789">
    <property type="component" value="Unassembled WGS sequence"/>
</dbReference>
<dbReference type="InterPro" id="IPR036291">
    <property type="entry name" value="NAD(P)-bd_dom_sf"/>
</dbReference>
<dbReference type="RefSeq" id="WP_377053734.1">
    <property type="nucleotide sequence ID" value="NZ_JBHLVZ010000071.1"/>
</dbReference>
<reference evidence="8 9" key="1">
    <citation type="submission" date="2024-09" db="EMBL/GenBank/DDBJ databases">
        <authorList>
            <person name="Sun Q."/>
            <person name="Mori K."/>
        </authorList>
    </citation>
    <scope>NUCLEOTIDE SEQUENCE [LARGE SCALE GENOMIC DNA]</scope>
    <source>
        <strain evidence="8 9">CCM 7468</strain>
    </source>
</reference>
<dbReference type="InterPro" id="IPR032875">
    <property type="entry name" value="Succ_CoA_lig_flav_dom"/>
</dbReference>
<feature type="domain" description="ATP-grasp" evidence="6">
    <location>
        <begin position="491"/>
        <end position="527"/>
    </location>
</feature>
<keyword evidence="1" id="KW-0816">Tricarboxylic acid cycle</keyword>
<keyword evidence="8" id="KW-0012">Acyltransferase</keyword>
<keyword evidence="4 5" id="KW-0067">ATP-binding</keyword>
<gene>
    <name evidence="8" type="ORF">ACFFIC_20315</name>
</gene>
<name>A0ABV6IZ45_9PROT</name>
<dbReference type="PROSITE" id="PS50975">
    <property type="entry name" value="ATP_GRASP"/>
    <property type="match status" value="1"/>
</dbReference>
<keyword evidence="8" id="KW-0808">Transferase</keyword>
<dbReference type="EMBL" id="JBHLVZ010000071">
    <property type="protein sequence ID" value="MFC0387868.1"/>
    <property type="molecule type" value="Genomic_DNA"/>
</dbReference>
<dbReference type="InterPro" id="IPR013815">
    <property type="entry name" value="ATP_grasp_subdomain_1"/>
</dbReference>
<dbReference type="SMART" id="SM00881">
    <property type="entry name" value="CoA_binding"/>
    <property type="match status" value="1"/>
</dbReference>
<dbReference type="EC" id="2.3.1.-" evidence="8"/>
<dbReference type="SUPFAM" id="SSF56059">
    <property type="entry name" value="Glutathione synthetase ATP-binding domain-like"/>
    <property type="match status" value="1"/>
</dbReference>
<evidence type="ECO:0000256" key="3">
    <source>
        <dbReference type="ARBA" id="ARBA00022741"/>
    </source>
</evidence>
<evidence type="ECO:0000256" key="2">
    <source>
        <dbReference type="ARBA" id="ARBA00022598"/>
    </source>
</evidence>
<evidence type="ECO:0000313" key="8">
    <source>
        <dbReference type="EMBL" id="MFC0387868.1"/>
    </source>
</evidence>
<sequence>MALPVSISGHGLGKGFRDTSLFNPKRVALLADPALQASGIVARNLAGGGFKGALHAVGHAWPGMEHMATLGELPAPPELAVLSLPPEVVEPAMAALAGRGCFAAVVFGPAPGLAAICARTGVRALGERSFGLCVPLAGLNASLSHIAPRPGRLALLCQSAALARAVIDWAEGESVGFTLIAGIGTNADYGFAGALDWLARDAGTGAILLDLRRIKDRRRFISAARAAARTRPVVAQRPGQAGRGDADAVMQAALRRAGVLRVEGLEGLLSAAETLARVKPSPRPGPDGARGNRVAIVSNGLGPGQMAADAAIRGGARLAEIPEQARHMLDLALPGGWTGHNPLALPMGQGHRLGEAATLLGALLEVDSVIALHAPAAEEDAALAAEGIVAASATSGRGQRAAPVLTAWLGQATAGIQRRNLAERGVAVFATPEAAVQGALHLAQDRRNRAAAAELPPADVMEVAPDRVRAAAIFAAARDAGRLRLDEAEALSVLEAYGIPTVPHRVAATVEEAVAAAGALGWPAVLKVLSADLPAKTELGGVALGLRDADGLREAAAAIAARVAAARPGAVLRGWMVQAMAATGRELRLRLEDDPMFGPWIGFGRGGTAAELESDESHDLPPLNRALALSVIGRTRVARLLDGWRDHPAVSREALAEALVGLSQLAVDFPEVASARINPLRALPERVLALDADLVLRPAGEAAMLAIPPYPAELARPFTTRDGRQVLVRPIRPEDAEELAAFVRRVPAEDLRYRFFNRLRELPPAQVARLTQIDYDREMAFAAMDGPRIAGTSRLVLDGEGGGEFAILVDHAWKRGGLARHLMARLVEWGRGRSLRRICGQVLSENTPMLRFVRAIGFTTRGTEDPEILEAELDLEDALPGLRAPSGPASPPAGA</sequence>
<dbReference type="InterPro" id="IPR016181">
    <property type="entry name" value="Acyl_CoA_acyltransferase"/>
</dbReference>
<dbReference type="InterPro" id="IPR011761">
    <property type="entry name" value="ATP-grasp"/>
</dbReference>
<dbReference type="Gene3D" id="3.30.1490.20">
    <property type="entry name" value="ATP-grasp fold, A domain"/>
    <property type="match status" value="1"/>
</dbReference>
<dbReference type="Gene3D" id="3.40.630.30">
    <property type="match status" value="1"/>
</dbReference>
<evidence type="ECO:0000259" key="6">
    <source>
        <dbReference type="PROSITE" id="PS50975"/>
    </source>
</evidence>
<dbReference type="PANTHER" id="PTHR43334">
    <property type="entry name" value="ACETATE--COA LIGASE [ADP-FORMING]"/>
    <property type="match status" value="1"/>
</dbReference>
<protein>
    <submittedName>
        <fullName evidence="8">GNAT family N-acetyltransferase</fullName>
        <ecNumber evidence="8">2.3.1.-</ecNumber>
    </submittedName>
</protein>
<dbReference type="Gene3D" id="3.30.470.20">
    <property type="entry name" value="ATP-grasp fold, B domain"/>
    <property type="match status" value="1"/>
</dbReference>
<evidence type="ECO:0000256" key="4">
    <source>
        <dbReference type="ARBA" id="ARBA00022840"/>
    </source>
</evidence>
<dbReference type="SUPFAM" id="SSF55729">
    <property type="entry name" value="Acyl-CoA N-acyltransferases (Nat)"/>
    <property type="match status" value="1"/>
</dbReference>
<dbReference type="PROSITE" id="PS51186">
    <property type="entry name" value="GNAT"/>
    <property type="match status" value="1"/>
</dbReference>
<proteinExistence type="predicted"/>
<evidence type="ECO:0000256" key="5">
    <source>
        <dbReference type="PROSITE-ProRule" id="PRU00409"/>
    </source>
</evidence>
<dbReference type="Pfam" id="PF00583">
    <property type="entry name" value="Acetyltransf_1"/>
    <property type="match status" value="1"/>
</dbReference>
<evidence type="ECO:0000313" key="9">
    <source>
        <dbReference type="Proteomes" id="UP001589789"/>
    </source>
</evidence>
<keyword evidence="9" id="KW-1185">Reference proteome</keyword>
<feature type="domain" description="N-acetyltransferase" evidence="7">
    <location>
        <begin position="726"/>
        <end position="880"/>
    </location>
</feature>
<dbReference type="Pfam" id="PF13607">
    <property type="entry name" value="Succ_CoA_lig"/>
    <property type="match status" value="1"/>
</dbReference>
<dbReference type="PANTHER" id="PTHR43334:SF1">
    <property type="entry name" value="3-HYDROXYPROPIONATE--COA LIGASE [ADP-FORMING]"/>
    <property type="match status" value="1"/>
</dbReference>
<evidence type="ECO:0000259" key="7">
    <source>
        <dbReference type="PROSITE" id="PS51186"/>
    </source>
</evidence>
<dbReference type="InterPro" id="IPR016102">
    <property type="entry name" value="Succinyl-CoA_synth-like"/>
</dbReference>
<dbReference type="InterPro" id="IPR003781">
    <property type="entry name" value="CoA-bd"/>
</dbReference>
<accession>A0ABV6IZ45</accession>